<dbReference type="KEGG" id="scq:SCULI_v1c03650"/>
<feature type="transmembrane region" description="Helical" evidence="1">
    <location>
        <begin position="305"/>
        <end position="328"/>
    </location>
</feature>
<keyword evidence="1" id="KW-1133">Transmembrane helix</keyword>
<gene>
    <name evidence="2" type="ORF">SCULI_v1c03650</name>
</gene>
<dbReference type="STRING" id="1276246.SCULI_v1c03650"/>
<name>W6A6W2_9MOLU</name>
<dbReference type="NCBIfam" id="NF045846">
    <property type="entry name" value="MSC0882_dom"/>
    <property type="match status" value="1"/>
</dbReference>
<dbReference type="EMBL" id="CP006681">
    <property type="protein sequence ID" value="AHI52706.1"/>
    <property type="molecule type" value="Genomic_DNA"/>
</dbReference>
<dbReference type="eggNOG" id="ENOG502ZHDT">
    <property type="taxonomic scope" value="Bacteria"/>
</dbReference>
<dbReference type="InterPro" id="IPR059214">
    <property type="entry name" value="MSC_0882-like"/>
</dbReference>
<dbReference type="AlphaFoldDB" id="W6A6W2"/>
<protein>
    <recommendedName>
        <fullName evidence="4">Transmembrane protein</fullName>
    </recommendedName>
</protein>
<accession>W6A6W2</accession>
<dbReference type="Proteomes" id="UP000019267">
    <property type="component" value="Chromosome"/>
</dbReference>
<dbReference type="OrthoDB" id="387367at2"/>
<feature type="transmembrane region" description="Helical" evidence="1">
    <location>
        <begin position="264"/>
        <end position="285"/>
    </location>
</feature>
<feature type="transmembrane region" description="Helical" evidence="1">
    <location>
        <begin position="418"/>
        <end position="437"/>
    </location>
</feature>
<proteinExistence type="predicted"/>
<evidence type="ECO:0000313" key="2">
    <source>
        <dbReference type="EMBL" id="AHI52706.1"/>
    </source>
</evidence>
<evidence type="ECO:0008006" key="4">
    <source>
        <dbReference type="Google" id="ProtNLM"/>
    </source>
</evidence>
<feature type="transmembrane region" description="Helical" evidence="1">
    <location>
        <begin position="362"/>
        <end position="385"/>
    </location>
</feature>
<sequence>MSLLNAVKPILNNNEQTNQQNNMADNFGVPGQVNFQNSNMNQMQNGQQINGHFDNPTAMYQQQMIDAKNNHMNQPYNNEMNMNVQNMNMNQPVYRPNLNKHNFRNSNPMPANYQQEIIDFDSPRPIDYGNYGYQAPQQQAYNQNYNPNYNNDMIANQYGQPSVYEAAPLYQIYNPSNQIVENGYNNFSNQNQFYDERYMQQQAYGSQQQAYGQGYNNQYNNYPMAPANNYNDYDNSNYSKRFARANQLPKEIAKEVRSEKLRTALMFFVGAIGIIVTSIMLAVYYKAGEGEKYLGLSVDQVMYPFFSILFLIITTGIFGLALTDYSLLYSNVKKYQRDLLYGRENVPYFITRNYRALISRGIYINWICFSTYIIGAICLGILYGFQAIYDSYIEKGEEPVITFFFWKIGTLKSFESDITVNIIVLFVTLGVHILNIVSSRNRKNNLIAYYGFEVISTDEINKIKKKANTRCLIIFFITLAIILFAIVIPWLIIRKKKGQSLKPWKAE</sequence>
<dbReference type="HOGENOM" id="CLU_537357_0_0_14"/>
<dbReference type="RefSeq" id="WP_025362947.1">
    <property type="nucleotide sequence ID" value="NZ_CP006681.1"/>
</dbReference>
<reference evidence="2 3" key="1">
    <citation type="journal article" date="2014" name="Genome Biol. Evol.">
        <title>Molecular evolution of the substrate utilization strategies and putative virulence factors in mosquito-associated Spiroplasma species.</title>
        <authorList>
            <person name="Chang T.H."/>
            <person name="Lo W.S."/>
            <person name="Ku C."/>
            <person name="Chen L.L."/>
            <person name="Kuo C.H."/>
        </authorList>
    </citation>
    <scope>NUCLEOTIDE SEQUENCE [LARGE SCALE GENOMIC DNA]</scope>
    <source>
        <strain evidence="2">AES-1</strain>
    </source>
</reference>
<keyword evidence="1" id="KW-0812">Transmembrane</keyword>
<keyword evidence="1" id="KW-0472">Membrane</keyword>
<dbReference type="PATRIC" id="fig|1276246.3.peg.364"/>
<keyword evidence="3" id="KW-1185">Reference proteome</keyword>
<evidence type="ECO:0000313" key="3">
    <source>
        <dbReference type="Proteomes" id="UP000019267"/>
    </source>
</evidence>
<evidence type="ECO:0000256" key="1">
    <source>
        <dbReference type="SAM" id="Phobius"/>
    </source>
</evidence>
<feature type="transmembrane region" description="Helical" evidence="1">
    <location>
        <begin position="471"/>
        <end position="493"/>
    </location>
</feature>
<organism evidence="2 3">
    <name type="scientific">Spiroplasma culicicola AES-1</name>
    <dbReference type="NCBI Taxonomy" id="1276246"/>
    <lineage>
        <taxon>Bacteria</taxon>
        <taxon>Bacillati</taxon>
        <taxon>Mycoplasmatota</taxon>
        <taxon>Mollicutes</taxon>
        <taxon>Entomoplasmatales</taxon>
        <taxon>Spiroplasmataceae</taxon>
        <taxon>Spiroplasma</taxon>
    </lineage>
</organism>